<sequence length="301" mass="34354">MLSDSEAIMRKAVAFARTSKPAYLELYDFLEKLFSAQLEAKKHLAVPFTAMDAASIHARWRSGRPLLRRWDFPVDIQAAETVLKAVADAVPPHNRELSGACSALAQALARNPSAKDAVWESFLHHEWNPWEEWVETTGVDLPSLLYVARSCLRPSVEWTAEELLKTASLNETWKEGYCPVCGSLPALITLEGQGYRRAHCSWCGTPWRLARFQCPVCDNRRHQSLGYLYAEEEPRYRIDYCAECRHYFKTVDTRELLWPIWIPLEEWTTLHLDLVAQRAQWKTPPSPAPAVYEADTPAVPS</sequence>
<dbReference type="GO" id="GO:0005829">
    <property type="term" value="C:cytosol"/>
    <property type="evidence" value="ECO:0007669"/>
    <property type="project" value="TreeGrafter"/>
</dbReference>
<protein>
    <submittedName>
        <fullName evidence="3">Formate dehydrogenase accessory protein FdhE</fullName>
    </submittedName>
</protein>
<dbReference type="CDD" id="cd16341">
    <property type="entry name" value="FdhE"/>
    <property type="match status" value="1"/>
</dbReference>
<accession>A0A832EK45</accession>
<dbReference type="PANTHER" id="PTHR37689">
    <property type="entry name" value="PROTEIN FDHE"/>
    <property type="match status" value="1"/>
</dbReference>
<feature type="domain" description="FdhE central" evidence="2">
    <location>
        <begin position="177"/>
        <end position="211"/>
    </location>
</feature>
<dbReference type="Gene3D" id="3.90.1670.10">
    <property type="entry name" value="FdhE-like domain"/>
    <property type="match status" value="1"/>
</dbReference>
<dbReference type="InterPro" id="IPR006452">
    <property type="entry name" value="Formate_DH_accessory"/>
</dbReference>
<evidence type="ECO:0000313" key="3">
    <source>
        <dbReference type="EMBL" id="HFK97718.1"/>
    </source>
</evidence>
<evidence type="ECO:0000259" key="2">
    <source>
        <dbReference type="Pfam" id="PF24859"/>
    </source>
</evidence>
<proteinExistence type="predicted"/>
<dbReference type="EMBL" id="DSTK01000032">
    <property type="protein sequence ID" value="HFK97718.1"/>
    <property type="molecule type" value="Genomic_DNA"/>
</dbReference>
<dbReference type="GO" id="GO:0008199">
    <property type="term" value="F:ferric iron binding"/>
    <property type="evidence" value="ECO:0007669"/>
    <property type="project" value="TreeGrafter"/>
</dbReference>
<reference evidence="3" key="1">
    <citation type="journal article" date="2020" name="mSystems">
        <title>Genome- and Community-Level Interaction Insights into Carbon Utilization and Element Cycling Functions of Hydrothermarchaeota in Hydrothermal Sediment.</title>
        <authorList>
            <person name="Zhou Z."/>
            <person name="Liu Y."/>
            <person name="Xu W."/>
            <person name="Pan J."/>
            <person name="Luo Z.H."/>
            <person name="Li M."/>
        </authorList>
    </citation>
    <scope>NUCLEOTIDE SEQUENCE [LARGE SCALE GENOMIC DNA]</scope>
    <source>
        <strain evidence="3">SpSt-456</strain>
    </source>
</reference>
<dbReference type="InterPro" id="IPR024064">
    <property type="entry name" value="FdhE-like_sf"/>
</dbReference>
<dbReference type="SUPFAM" id="SSF144020">
    <property type="entry name" value="FdhE-like"/>
    <property type="match status" value="1"/>
</dbReference>
<dbReference type="PANTHER" id="PTHR37689:SF1">
    <property type="entry name" value="PROTEIN FDHE"/>
    <property type="match status" value="1"/>
</dbReference>
<name>A0A832EK45_9BACT</name>
<comment type="caution">
    <text evidence="3">The sequence shown here is derived from an EMBL/GenBank/DDBJ whole genome shotgun (WGS) entry which is preliminary data.</text>
</comment>
<dbReference type="GO" id="GO:0051604">
    <property type="term" value="P:protein maturation"/>
    <property type="evidence" value="ECO:0007669"/>
    <property type="project" value="TreeGrafter"/>
</dbReference>
<dbReference type="InterPro" id="IPR056797">
    <property type="entry name" value="FdhE_central"/>
</dbReference>
<gene>
    <name evidence="3" type="primary">fdhE</name>
    <name evidence="3" type="ORF">ENS06_10425</name>
</gene>
<feature type="region of interest" description="Disordered" evidence="1">
    <location>
        <begin position="282"/>
        <end position="301"/>
    </location>
</feature>
<dbReference type="Pfam" id="PF24859">
    <property type="entry name" value="FdhE_central"/>
    <property type="match status" value="1"/>
</dbReference>
<organism evidence="3">
    <name type="scientific">Desulfacinum infernum</name>
    <dbReference type="NCBI Taxonomy" id="35837"/>
    <lineage>
        <taxon>Bacteria</taxon>
        <taxon>Pseudomonadati</taxon>
        <taxon>Thermodesulfobacteriota</taxon>
        <taxon>Syntrophobacteria</taxon>
        <taxon>Syntrophobacterales</taxon>
        <taxon>Syntrophobacteraceae</taxon>
        <taxon>Desulfacinum</taxon>
    </lineage>
</organism>
<evidence type="ECO:0000256" key="1">
    <source>
        <dbReference type="SAM" id="MobiDB-lite"/>
    </source>
</evidence>
<dbReference type="AlphaFoldDB" id="A0A832EK45"/>